<dbReference type="SMART" id="SM00597">
    <property type="entry name" value="ZnF_TTF"/>
    <property type="match status" value="1"/>
</dbReference>
<sequence length="732" mass="84589">MKTNMRELMMTIMRHFMILIGFHMILGPGERIAISDYNVNDQATVRRRYIALGPYQPRGHDFPRKFIGGWHRFVPSWFDTYDWLEYSVKLDAAFCFVCYLFKNKICKGGNSFVDGGFSLWNQTSKFDTHGSCKSHCLAQEKHDLFSRSGTSIGDALEKLTTEEKAMYKARLRYSLRCLKFILRQGLACRGHDESDESLNKGNFLELLNWLAESFEDVNKLINCCAKETTKLIIEDLGDDYFAILADESSDVYQKEQLALCIRYVDKKGRVVERFLGIVHKLLMDHSLSLSRIRRQGYDGASNMKGALNGLKKLIMDESPSAYYVHCFAHQLQLTLVAVAKENQDCKCFFEQLGLLLAAIGNSCKRLQMLRVAQAEHVIEALELGEIESGRGLNQEMGLGRPGDTRWGSYYKTIQHIILMYEPIRKVLQEIGDDPEYKETGKAEMALCSLESFEFVFLAHLLDTIFGYTDDLNCALQKRDQDIVNAISLIYLTKTQLELLREDNGWESFLADVTSFCVKRKIDVPNMDDIYKAAGRSKRKYVKLTNYHRFKVDMFLGIIDRQLKELNDRFDEVNTDLLIYMSSFNPKYSFAAFDKENLMKLAKFYPKDFSVTELRRLSYQLGKFIIDVRGDERFRKVKNIDELSVLLVETDKHAIHAYVYKLLKLVLLLPVATASVERAFSALNFVKNKLRNSMGDQYLNDCLVPFIEMEFFLRVADEDIISRFQKPPRRVNL</sequence>
<keyword evidence="1" id="KW-0732">Signal</keyword>
<dbReference type="AlphaFoldDB" id="A0A8T0T745"/>
<dbReference type="InterPro" id="IPR055298">
    <property type="entry name" value="AtLOH3-like"/>
</dbReference>
<dbReference type="EMBL" id="CM029044">
    <property type="protein sequence ID" value="KAG2605153.1"/>
    <property type="molecule type" value="Genomic_DNA"/>
</dbReference>
<comment type="caution">
    <text evidence="3">The sequence shown here is derived from an EMBL/GenBank/DDBJ whole genome shotgun (WGS) entry which is preliminary data.</text>
</comment>
<reference evidence="3" key="1">
    <citation type="submission" date="2020-05" db="EMBL/GenBank/DDBJ databases">
        <title>WGS assembly of Panicum virgatum.</title>
        <authorList>
            <person name="Lovell J.T."/>
            <person name="Jenkins J."/>
            <person name="Shu S."/>
            <person name="Juenger T.E."/>
            <person name="Schmutz J."/>
        </authorList>
    </citation>
    <scope>NUCLEOTIDE SEQUENCE</scope>
    <source>
        <strain evidence="3">AP13</strain>
    </source>
</reference>
<proteinExistence type="predicted"/>
<dbReference type="PANTHER" id="PTHR11697:SF230">
    <property type="entry name" value="ZINC FINGER, MYM DOMAIN CONTAINING 1"/>
    <property type="match status" value="1"/>
</dbReference>
<dbReference type="GO" id="GO:0046983">
    <property type="term" value="F:protein dimerization activity"/>
    <property type="evidence" value="ECO:0007669"/>
    <property type="project" value="InterPro"/>
</dbReference>
<dbReference type="PANTHER" id="PTHR11697">
    <property type="entry name" value="GENERAL TRANSCRIPTION FACTOR 2-RELATED ZINC FINGER PROTEIN"/>
    <property type="match status" value="1"/>
</dbReference>
<organism evidence="3 4">
    <name type="scientific">Panicum virgatum</name>
    <name type="common">Blackwell switchgrass</name>
    <dbReference type="NCBI Taxonomy" id="38727"/>
    <lineage>
        <taxon>Eukaryota</taxon>
        <taxon>Viridiplantae</taxon>
        <taxon>Streptophyta</taxon>
        <taxon>Embryophyta</taxon>
        <taxon>Tracheophyta</taxon>
        <taxon>Spermatophyta</taxon>
        <taxon>Magnoliopsida</taxon>
        <taxon>Liliopsida</taxon>
        <taxon>Poales</taxon>
        <taxon>Poaceae</taxon>
        <taxon>PACMAD clade</taxon>
        <taxon>Panicoideae</taxon>
        <taxon>Panicodae</taxon>
        <taxon>Paniceae</taxon>
        <taxon>Panicinae</taxon>
        <taxon>Panicum</taxon>
        <taxon>Panicum sect. Hiantes</taxon>
    </lineage>
</organism>
<evidence type="ECO:0000259" key="2">
    <source>
        <dbReference type="SMART" id="SM00597"/>
    </source>
</evidence>
<dbReference type="InterPro" id="IPR012337">
    <property type="entry name" value="RNaseH-like_sf"/>
</dbReference>
<feature type="chain" id="PRO_5035888958" description="TTF-type domain-containing protein" evidence="1">
    <location>
        <begin position="32"/>
        <end position="732"/>
    </location>
</feature>
<dbReference type="SUPFAM" id="SSF53098">
    <property type="entry name" value="Ribonuclease H-like"/>
    <property type="match status" value="1"/>
</dbReference>
<name>A0A8T0T745_PANVG</name>
<dbReference type="InterPro" id="IPR025398">
    <property type="entry name" value="DUF4371"/>
</dbReference>
<evidence type="ECO:0000313" key="3">
    <source>
        <dbReference type="EMBL" id="KAG2605153.1"/>
    </source>
</evidence>
<feature type="domain" description="TTF-type" evidence="2">
    <location>
        <begin position="69"/>
        <end position="158"/>
    </location>
</feature>
<dbReference type="InterPro" id="IPR006580">
    <property type="entry name" value="Znf_TTF"/>
</dbReference>
<evidence type="ECO:0000256" key="1">
    <source>
        <dbReference type="SAM" id="SignalP"/>
    </source>
</evidence>
<dbReference type="Pfam" id="PF05699">
    <property type="entry name" value="Dimer_Tnp_hAT"/>
    <property type="match status" value="1"/>
</dbReference>
<feature type="signal peptide" evidence="1">
    <location>
        <begin position="1"/>
        <end position="31"/>
    </location>
</feature>
<evidence type="ECO:0000313" key="4">
    <source>
        <dbReference type="Proteomes" id="UP000823388"/>
    </source>
</evidence>
<dbReference type="InterPro" id="IPR008906">
    <property type="entry name" value="HATC_C_dom"/>
</dbReference>
<dbReference type="Proteomes" id="UP000823388">
    <property type="component" value="Chromosome 4N"/>
</dbReference>
<dbReference type="Pfam" id="PF14291">
    <property type="entry name" value="DUF4371"/>
    <property type="match status" value="1"/>
</dbReference>
<gene>
    <name evidence="3" type="ORF">PVAP13_4NG113319</name>
</gene>
<protein>
    <recommendedName>
        <fullName evidence="2">TTF-type domain-containing protein</fullName>
    </recommendedName>
</protein>
<accession>A0A8T0T745</accession>
<keyword evidence="4" id="KW-1185">Reference proteome</keyword>